<keyword evidence="6 7" id="KW-0012">Acyltransferase</keyword>
<dbReference type="GO" id="GO:0005794">
    <property type="term" value="C:Golgi apparatus"/>
    <property type="evidence" value="ECO:0007669"/>
    <property type="project" value="TreeGrafter"/>
</dbReference>
<keyword evidence="11" id="KW-1185">Reference proteome</keyword>
<feature type="region of interest" description="Disordered" evidence="8">
    <location>
        <begin position="380"/>
        <end position="444"/>
    </location>
</feature>
<dbReference type="PROSITE" id="PS50216">
    <property type="entry name" value="DHHC"/>
    <property type="match status" value="1"/>
</dbReference>
<gene>
    <name evidence="10" type="ORF">R5R35_003530</name>
</gene>
<evidence type="ECO:0000256" key="4">
    <source>
        <dbReference type="ARBA" id="ARBA00022989"/>
    </source>
</evidence>
<accession>A0AAN9VTL6</accession>
<evidence type="ECO:0000256" key="2">
    <source>
        <dbReference type="ARBA" id="ARBA00022679"/>
    </source>
</evidence>
<organism evidence="10 11">
    <name type="scientific">Gryllus longicercus</name>
    <dbReference type="NCBI Taxonomy" id="2509291"/>
    <lineage>
        <taxon>Eukaryota</taxon>
        <taxon>Metazoa</taxon>
        <taxon>Ecdysozoa</taxon>
        <taxon>Arthropoda</taxon>
        <taxon>Hexapoda</taxon>
        <taxon>Insecta</taxon>
        <taxon>Pterygota</taxon>
        <taxon>Neoptera</taxon>
        <taxon>Polyneoptera</taxon>
        <taxon>Orthoptera</taxon>
        <taxon>Ensifera</taxon>
        <taxon>Gryllidea</taxon>
        <taxon>Grylloidea</taxon>
        <taxon>Gryllidae</taxon>
        <taxon>Gryllinae</taxon>
        <taxon>Gryllus</taxon>
    </lineage>
</organism>
<reference evidence="10 11" key="1">
    <citation type="submission" date="2024-03" db="EMBL/GenBank/DDBJ databases">
        <title>The genome assembly and annotation of the cricket Gryllus longicercus Weissman &amp; Gray.</title>
        <authorList>
            <person name="Szrajer S."/>
            <person name="Gray D."/>
            <person name="Ylla G."/>
        </authorList>
    </citation>
    <scope>NUCLEOTIDE SEQUENCE [LARGE SCALE GENOMIC DNA]</scope>
    <source>
        <strain evidence="10">DAG 2021-001</strain>
        <tissue evidence="10">Whole body minus gut</tissue>
    </source>
</reference>
<dbReference type="PANTHER" id="PTHR22883:SF203">
    <property type="entry name" value="PALMITOYLTRANSFERASE"/>
    <property type="match status" value="1"/>
</dbReference>
<keyword evidence="2 7" id="KW-0808">Transferase</keyword>
<feature type="compositionally biased region" description="Gly residues" evidence="8">
    <location>
        <begin position="36"/>
        <end position="50"/>
    </location>
</feature>
<comment type="domain">
    <text evidence="7">The DHHC domain is required for palmitoyltransferase activity.</text>
</comment>
<protein>
    <recommendedName>
        <fullName evidence="7">Palmitoyltransferase</fullName>
        <ecNumber evidence="7">2.3.1.225</ecNumber>
    </recommendedName>
</protein>
<dbReference type="GO" id="GO:0016020">
    <property type="term" value="C:membrane"/>
    <property type="evidence" value="ECO:0007669"/>
    <property type="project" value="UniProtKB-SubCell"/>
</dbReference>
<feature type="region of interest" description="Disordered" evidence="8">
    <location>
        <begin position="548"/>
        <end position="575"/>
    </location>
</feature>
<comment type="catalytic activity">
    <reaction evidence="7">
        <text>L-cysteinyl-[protein] + hexadecanoyl-CoA = S-hexadecanoyl-L-cysteinyl-[protein] + CoA</text>
        <dbReference type="Rhea" id="RHEA:36683"/>
        <dbReference type="Rhea" id="RHEA-COMP:10131"/>
        <dbReference type="Rhea" id="RHEA-COMP:11032"/>
        <dbReference type="ChEBI" id="CHEBI:29950"/>
        <dbReference type="ChEBI" id="CHEBI:57287"/>
        <dbReference type="ChEBI" id="CHEBI:57379"/>
        <dbReference type="ChEBI" id="CHEBI:74151"/>
        <dbReference type="EC" id="2.3.1.225"/>
    </reaction>
</comment>
<name>A0AAN9VTL6_9ORTH</name>
<keyword evidence="3 7" id="KW-0812">Transmembrane</keyword>
<feature type="region of interest" description="Disordered" evidence="8">
    <location>
        <begin position="508"/>
        <end position="533"/>
    </location>
</feature>
<feature type="transmembrane region" description="Helical" evidence="7">
    <location>
        <begin position="273"/>
        <end position="306"/>
    </location>
</feature>
<evidence type="ECO:0000313" key="10">
    <source>
        <dbReference type="EMBL" id="KAK7867860.1"/>
    </source>
</evidence>
<comment type="caution">
    <text evidence="10">The sequence shown here is derived from an EMBL/GenBank/DDBJ whole genome shotgun (WGS) entry which is preliminary data.</text>
</comment>
<feature type="region of interest" description="Disordered" evidence="8">
    <location>
        <begin position="464"/>
        <end position="485"/>
    </location>
</feature>
<dbReference type="PANTHER" id="PTHR22883">
    <property type="entry name" value="ZINC FINGER DHHC DOMAIN CONTAINING PROTEIN"/>
    <property type="match status" value="1"/>
</dbReference>
<sequence length="689" mass="71601">MATAEAAAAADASAGGGGGGAAGCCGGPRRARTTGVGMGAGPGAGAGAGPGPVAADAGRRRLRRSHGLQLPLHPQQLAGWAALLGFGIATFLVLVPALGSALRAPLLPALASLFALHVASHLAALLVDPADRNLRRLKGARDALQPPEFDRSKHAHVIENGRCHLCNIRTSGPRTKHCSVCNKCVGRFDHHCKWLNHCVGGRNYAAFVVCVVSALAASLLVLGVCIAELVLYHTDPSWLAPWERAAPQTNATALPETLSFRSLAVFPLRDSTFLAIVGVLGALSAVTAGLLLHLCFFHVYISILGITTYEYIRSYRQLATANGRGSAPVSAASTVGAGQQQLNGGGGSQPPPPEPPPAPPPRRRCARAQLLYCCYSPPPAAPPAPQPPPPARPPQTTLEAPSQCCDRDDSDADDLEEETPGRCGGAWGPKRSPHKPPPPPPPAEGPSCLVLCHSRCSRGGCCGGGGGGEKASVGDPEDPKRARRRHRWWRACPCLRLALGEDGVRGAAAAGGGGVRPNQVRPSGDGPPQQTPVPSVLAKVEAADRAAAAAARNGGQVAPAPPPRVVSSLPALGPPARRRLKDVSELKELSEALALVQQPAGFPDVAALREAFTSSQRRQQRMRSLQQQQRTRSPRLSPIRESGLSNPSSPQLSELRAAGSPPATAPAAVAPTHVRPPRLRPGLWTTIEP</sequence>
<dbReference type="InterPro" id="IPR001594">
    <property type="entry name" value="Palmitoyltrfase_DHHC"/>
</dbReference>
<comment type="similarity">
    <text evidence="7">Belongs to the DHHC palmitoyltransferase family.</text>
</comment>
<feature type="compositionally biased region" description="Low complexity" evidence="8">
    <location>
        <begin position="613"/>
        <end position="637"/>
    </location>
</feature>
<feature type="compositionally biased region" description="Pro residues" evidence="8">
    <location>
        <begin position="380"/>
        <end position="393"/>
    </location>
</feature>
<proteinExistence type="inferred from homology"/>
<evidence type="ECO:0000259" key="9">
    <source>
        <dbReference type="Pfam" id="PF01529"/>
    </source>
</evidence>
<keyword evidence="5 7" id="KW-0472">Membrane</keyword>
<dbReference type="Pfam" id="PF01529">
    <property type="entry name" value="DHHC"/>
    <property type="match status" value="1"/>
</dbReference>
<dbReference type="AlphaFoldDB" id="A0AAN9VTL6"/>
<dbReference type="Proteomes" id="UP001378592">
    <property type="component" value="Unassembled WGS sequence"/>
</dbReference>
<comment type="subcellular location">
    <subcellularLocation>
        <location evidence="1">Membrane</location>
        <topology evidence="1">Multi-pass membrane protein</topology>
    </subcellularLocation>
</comment>
<feature type="compositionally biased region" description="Low complexity" evidence="8">
    <location>
        <begin position="548"/>
        <end position="558"/>
    </location>
</feature>
<feature type="domain" description="Palmitoyltransferase DHHC" evidence="9">
    <location>
        <begin position="162"/>
        <end position="313"/>
    </location>
</feature>
<dbReference type="EC" id="2.3.1.225" evidence="7"/>
<evidence type="ECO:0000313" key="11">
    <source>
        <dbReference type="Proteomes" id="UP001378592"/>
    </source>
</evidence>
<evidence type="ECO:0000256" key="8">
    <source>
        <dbReference type="SAM" id="MobiDB-lite"/>
    </source>
</evidence>
<feature type="compositionally biased region" description="Pro residues" evidence="8">
    <location>
        <begin position="349"/>
        <end position="360"/>
    </location>
</feature>
<feature type="compositionally biased region" description="Polar residues" evidence="8">
    <location>
        <begin position="643"/>
        <end position="652"/>
    </location>
</feature>
<feature type="region of interest" description="Disordered" evidence="8">
    <location>
        <begin position="613"/>
        <end position="689"/>
    </location>
</feature>
<dbReference type="InterPro" id="IPR039859">
    <property type="entry name" value="PFA4/ZDH16/20/ERF2-like"/>
</dbReference>
<evidence type="ECO:0000256" key="5">
    <source>
        <dbReference type="ARBA" id="ARBA00023136"/>
    </source>
</evidence>
<feature type="transmembrane region" description="Helical" evidence="7">
    <location>
        <begin position="77"/>
        <end position="99"/>
    </location>
</feature>
<dbReference type="GO" id="GO:0006612">
    <property type="term" value="P:protein targeting to membrane"/>
    <property type="evidence" value="ECO:0007669"/>
    <property type="project" value="TreeGrafter"/>
</dbReference>
<evidence type="ECO:0000256" key="7">
    <source>
        <dbReference type="RuleBase" id="RU079119"/>
    </source>
</evidence>
<feature type="transmembrane region" description="Helical" evidence="7">
    <location>
        <begin position="105"/>
        <end position="127"/>
    </location>
</feature>
<dbReference type="GO" id="GO:0005783">
    <property type="term" value="C:endoplasmic reticulum"/>
    <property type="evidence" value="ECO:0007669"/>
    <property type="project" value="TreeGrafter"/>
</dbReference>
<feature type="region of interest" description="Disordered" evidence="8">
    <location>
        <begin position="36"/>
        <end position="56"/>
    </location>
</feature>
<evidence type="ECO:0000256" key="1">
    <source>
        <dbReference type="ARBA" id="ARBA00004141"/>
    </source>
</evidence>
<feature type="region of interest" description="Disordered" evidence="8">
    <location>
        <begin position="326"/>
        <end position="363"/>
    </location>
</feature>
<evidence type="ECO:0000256" key="6">
    <source>
        <dbReference type="ARBA" id="ARBA00023315"/>
    </source>
</evidence>
<dbReference type="GO" id="GO:0019706">
    <property type="term" value="F:protein-cysteine S-palmitoyltransferase activity"/>
    <property type="evidence" value="ECO:0007669"/>
    <property type="project" value="UniProtKB-EC"/>
</dbReference>
<feature type="compositionally biased region" description="Acidic residues" evidence="8">
    <location>
        <begin position="408"/>
        <end position="418"/>
    </location>
</feature>
<feature type="compositionally biased region" description="Pro residues" evidence="8">
    <location>
        <begin position="435"/>
        <end position="444"/>
    </location>
</feature>
<keyword evidence="4 7" id="KW-1133">Transmembrane helix</keyword>
<evidence type="ECO:0000256" key="3">
    <source>
        <dbReference type="ARBA" id="ARBA00022692"/>
    </source>
</evidence>
<dbReference type="EMBL" id="JAZDUA010000108">
    <property type="protein sequence ID" value="KAK7867860.1"/>
    <property type="molecule type" value="Genomic_DNA"/>
</dbReference>
<feature type="compositionally biased region" description="Low complexity" evidence="8">
    <location>
        <begin position="656"/>
        <end position="673"/>
    </location>
</feature>
<feature type="transmembrane region" description="Helical" evidence="7">
    <location>
        <begin position="204"/>
        <end position="232"/>
    </location>
</feature>